<dbReference type="Pfam" id="PF12796">
    <property type="entry name" value="Ank_2"/>
    <property type="match status" value="1"/>
</dbReference>
<dbReference type="EMBL" id="CDMZ01004485">
    <property type="protein sequence ID" value="CEM49878.1"/>
    <property type="molecule type" value="Genomic_DNA"/>
</dbReference>
<dbReference type="VEuPathDB" id="CryptoDB:Cvel_9663"/>
<dbReference type="InterPro" id="IPR002110">
    <property type="entry name" value="Ankyrin_rpt"/>
</dbReference>
<dbReference type="AlphaFoldDB" id="A0A0G4HZ77"/>
<organism evidence="1">
    <name type="scientific">Chromera velia CCMP2878</name>
    <dbReference type="NCBI Taxonomy" id="1169474"/>
    <lineage>
        <taxon>Eukaryota</taxon>
        <taxon>Sar</taxon>
        <taxon>Alveolata</taxon>
        <taxon>Colpodellida</taxon>
        <taxon>Chromeraceae</taxon>
        <taxon>Chromera</taxon>
    </lineage>
</organism>
<gene>
    <name evidence="1" type="ORF">Cvel_9663</name>
</gene>
<accession>A0A0G4HZ77</accession>
<dbReference type="SUPFAM" id="SSF48403">
    <property type="entry name" value="Ankyrin repeat"/>
    <property type="match status" value="1"/>
</dbReference>
<dbReference type="InterPro" id="IPR036770">
    <property type="entry name" value="Ankyrin_rpt-contain_sf"/>
</dbReference>
<evidence type="ECO:0000313" key="1">
    <source>
        <dbReference type="EMBL" id="CEM49878.1"/>
    </source>
</evidence>
<name>A0A0G4HZ77_9ALVE</name>
<reference evidence="1" key="1">
    <citation type="submission" date="2014-11" db="EMBL/GenBank/DDBJ databases">
        <authorList>
            <person name="Otto D Thomas"/>
            <person name="Naeem Raeece"/>
        </authorList>
    </citation>
    <scope>NUCLEOTIDE SEQUENCE</scope>
</reference>
<protein>
    <submittedName>
        <fullName evidence="1">Uncharacterized protein</fullName>
    </submittedName>
</protein>
<sequence length="93" mass="10444">MQVLLRMGADLHITDDRDCTALHYAALRDEEMDELGVNGEKKLRIVQMLVTHGIDVSALNDDGRTALQIAESCLPADWPIRSYLTNLPQQQPQ</sequence>
<dbReference type="Gene3D" id="1.25.40.20">
    <property type="entry name" value="Ankyrin repeat-containing domain"/>
    <property type="match status" value="1"/>
</dbReference>
<proteinExistence type="predicted"/>